<dbReference type="InParanoid" id="A8X4Z6"/>
<feature type="compositionally biased region" description="Basic and acidic residues" evidence="1">
    <location>
        <begin position="300"/>
        <end position="329"/>
    </location>
</feature>
<dbReference type="STRING" id="6238.A8X4Z6"/>
<gene>
    <name evidence="4" type="primary">pqn-39</name>
    <name evidence="2" type="synonym">Cbr-pqn-39</name>
    <name evidence="4" type="ORF">CBG07337</name>
    <name evidence="2" type="ORF">CBG_07337</name>
</gene>
<evidence type="ECO:0000256" key="1">
    <source>
        <dbReference type="SAM" id="MobiDB-lite"/>
    </source>
</evidence>
<dbReference type="WormBase" id="CBG07337">
    <property type="protein sequence ID" value="CBP07775"/>
    <property type="gene ID" value="WBGene00029413"/>
    <property type="gene designation" value="Cbr-pqn-39"/>
</dbReference>
<dbReference type="PANTHER" id="PTHR46653:SF1">
    <property type="entry name" value="SPECIFICITY PROTEIN PHOSPHATASE, PUTATIVE-RELATED"/>
    <property type="match status" value="1"/>
</dbReference>
<feature type="region of interest" description="Disordered" evidence="1">
    <location>
        <begin position="159"/>
        <end position="188"/>
    </location>
</feature>
<dbReference type="Proteomes" id="UP000008549">
    <property type="component" value="Unassembled WGS sequence"/>
</dbReference>
<dbReference type="HOGENOM" id="CLU_426563_0_0_1"/>
<evidence type="ECO:0000313" key="2">
    <source>
        <dbReference type="EMBL" id="CAP27706.2"/>
    </source>
</evidence>
<evidence type="ECO:0000313" key="4">
    <source>
        <dbReference type="WormBase" id="CBG07337"/>
    </source>
</evidence>
<feature type="compositionally biased region" description="Polar residues" evidence="1">
    <location>
        <begin position="245"/>
        <end position="254"/>
    </location>
</feature>
<organism evidence="2 3">
    <name type="scientific">Caenorhabditis briggsae</name>
    <dbReference type="NCBI Taxonomy" id="6238"/>
    <lineage>
        <taxon>Eukaryota</taxon>
        <taxon>Metazoa</taxon>
        <taxon>Ecdysozoa</taxon>
        <taxon>Nematoda</taxon>
        <taxon>Chromadorea</taxon>
        <taxon>Rhabditida</taxon>
        <taxon>Rhabditina</taxon>
        <taxon>Rhabditomorpha</taxon>
        <taxon>Rhabditoidea</taxon>
        <taxon>Rhabditidae</taxon>
        <taxon>Peloderinae</taxon>
        <taxon>Caenorhabditis</taxon>
    </lineage>
</organism>
<feature type="compositionally biased region" description="Low complexity" evidence="1">
    <location>
        <begin position="496"/>
        <end position="511"/>
    </location>
</feature>
<feature type="compositionally biased region" description="Low complexity" evidence="1">
    <location>
        <begin position="26"/>
        <end position="37"/>
    </location>
</feature>
<feature type="compositionally biased region" description="Polar residues" evidence="1">
    <location>
        <begin position="16"/>
        <end position="25"/>
    </location>
</feature>
<feature type="region of interest" description="Disordered" evidence="1">
    <location>
        <begin position="483"/>
        <end position="528"/>
    </location>
</feature>
<dbReference type="EMBL" id="HE601041">
    <property type="protein sequence ID" value="CAP27706.2"/>
    <property type="molecule type" value="Genomic_DNA"/>
</dbReference>
<accession>A8X4Z6</accession>
<feature type="compositionally biased region" description="Basic and acidic residues" evidence="1">
    <location>
        <begin position="717"/>
        <end position="749"/>
    </location>
</feature>
<keyword evidence="3" id="KW-1185">Reference proteome</keyword>
<reference evidence="2 3" key="1">
    <citation type="journal article" date="2003" name="PLoS Biol.">
        <title>The genome sequence of Caenorhabditis briggsae: a platform for comparative genomics.</title>
        <authorList>
            <person name="Stein L.D."/>
            <person name="Bao Z."/>
            <person name="Blasiar D."/>
            <person name="Blumenthal T."/>
            <person name="Brent M.R."/>
            <person name="Chen N."/>
            <person name="Chinwalla A."/>
            <person name="Clarke L."/>
            <person name="Clee C."/>
            <person name="Coghlan A."/>
            <person name="Coulson A."/>
            <person name="D'Eustachio P."/>
            <person name="Fitch D.H."/>
            <person name="Fulton L.A."/>
            <person name="Fulton R.E."/>
            <person name="Griffiths-Jones S."/>
            <person name="Harris T.W."/>
            <person name="Hillier L.W."/>
            <person name="Kamath R."/>
            <person name="Kuwabara P.E."/>
            <person name="Mardis E.R."/>
            <person name="Marra M.A."/>
            <person name="Miner T.L."/>
            <person name="Minx P."/>
            <person name="Mullikin J.C."/>
            <person name="Plumb R.W."/>
            <person name="Rogers J."/>
            <person name="Schein J.E."/>
            <person name="Sohrmann M."/>
            <person name="Spieth J."/>
            <person name="Stajich J.E."/>
            <person name="Wei C."/>
            <person name="Willey D."/>
            <person name="Wilson R.K."/>
            <person name="Durbin R."/>
            <person name="Waterston R.H."/>
        </authorList>
    </citation>
    <scope>NUCLEOTIDE SEQUENCE [LARGE SCALE GENOMIC DNA]</scope>
    <source>
        <strain evidence="2 3">AF16</strain>
    </source>
</reference>
<proteinExistence type="predicted"/>
<feature type="compositionally biased region" description="Polar residues" evidence="1">
    <location>
        <begin position="290"/>
        <end position="299"/>
    </location>
</feature>
<feature type="region of interest" description="Disordered" evidence="1">
    <location>
        <begin position="634"/>
        <end position="758"/>
    </location>
</feature>
<feature type="compositionally biased region" description="Polar residues" evidence="1">
    <location>
        <begin position="174"/>
        <end position="188"/>
    </location>
</feature>
<feature type="compositionally biased region" description="Polar residues" evidence="1">
    <location>
        <begin position="262"/>
        <end position="279"/>
    </location>
</feature>
<feature type="compositionally biased region" description="Basic and acidic residues" evidence="1">
    <location>
        <begin position="658"/>
        <end position="688"/>
    </location>
</feature>
<name>A8X4Z6_CAEBR</name>
<evidence type="ECO:0000313" key="3">
    <source>
        <dbReference type="Proteomes" id="UP000008549"/>
    </source>
</evidence>
<feature type="region of interest" description="Disordered" evidence="1">
    <location>
        <begin position="220"/>
        <end position="448"/>
    </location>
</feature>
<feature type="region of interest" description="Disordered" evidence="1">
    <location>
        <begin position="1"/>
        <end position="45"/>
    </location>
</feature>
<sequence>MSAAKPEKAQAPPLASQANNSGQVSHQQQQHQQQQPHQPHPHNYHQGQVVYQQPYNNHMQSYQQQGPPVWNQPPQSAVHYVHYGPQQGEPVNYQETGKVQGYNHYGTVHFTQPMDNGGMMMGDNSAGYGPQQYSQTWYPPGSQQQTTQFIPTYATTFNVANDPAYHPDHPMNRPNGQRQDEYQSGNESTSANYMQFVPFVAPIVESQAHASASYTANWVSSTSSIPPEMKDKPEENCFHNDDGPRSSSQMNGENWTDRENHMSPSTTQQPFQLPQQSRPSPYVEKDKAASQITTKTSKSAKGERSEEGRELTFDERLEKARMQKTRAENKGTNGESSSHLAAQHGSNQAVSPSSGNTPRSYGQRKEYSGPPRSNGGGYQNNSSQNNMRGGNNQARGGGSGNHNYNGNNNGGGAGEQYPRKQQQQQPQQYHQQQQHPNANQGRDRNNSKRVNDYSAYRYEVSEDNNQNNSSYNQRNMQQNQVVPEFGRSPNYKGKNPRPYRGGYQGQGLQHQQPPPPPQQPNEGVNRYQGAPQIMNPQVMSTMNAFQNTHIGNVPLGGHRAPLLPGPFGMTRPPQIQQDAKFHNTWLDAASCPMPLAAVMSMDTRFGGFAPSYRGRGRGGAGGFAIRGGFRGTYENPRYTGRPAAEPVIATPRVVKQNDSTKPDETQPEKAEEKVEAKEESEVEKKVEEPAEDAQPETKLETPSEVKPTVTINIQPETPKHNASEEKKKDEHKYSEKKPANKANEDKTTDESASDVGST</sequence>
<dbReference type="FunCoup" id="A8X4Z6">
    <property type="interactions" value="1373"/>
</dbReference>
<dbReference type="PANTHER" id="PTHR46653">
    <property type="entry name" value="SPECIFICITY PROTEIN PHOSPHATASE, PUTATIVE-RELATED"/>
    <property type="match status" value="1"/>
</dbReference>
<protein>
    <submittedName>
        <fullName evidence="2">Protein CBR-PQN-39</fullName>
    </submittedName>
</protein>
<feature type="compositionally biased region" description="Low complexity" evidence="1">
    <location>
        <begin position="379"/>
        <end position="394"/>
    </location>
</feature>
<feature type="compositionally biased region" description="Basic and acidic residues" evidence="1">
    <location>
        <begin position="228"/>
        <end position="244"/>
    </location>
</feature>
<feature type="compositionally biased region" description="Low complexity" evidence="1">
    <location>
        <begin position="421"/>
        <end position="436"/>
    </location>
</feature>
<feature type="compositionally biased region" description="Polar residues" evidence="1">
    <location>
        <begin position="330"/>
        <end position="360"/>
    </location>
</feature>
<dbReference type="OMA" id="YMQFVPF"/>
<dbReference type="eggNOG" id="ENOG502R116">
    <property type="taxonomic scope" value="Eukaryota"/>
</dbReference>
<reference evidence="2 3" key="2">
    <citation type="journal article" date="2011" name="PLoS Genet.">
        <title>Caenorhabditis briggsae recombinant inbred line genotypes reveal inter-strain incompatibility and the evolution of recombination.</title>
        <authorList>
            <person name="Ross J.A."/>
            <person name="Koboldt D.C."/>
            <person name="Staisch J.E."/>
            <person name="Chamberlin H.M."/>
            <person name="Gupta B.P."/>
            <person name="Miller R.D."/>
            <person name="Baird S.E."/>
            <person name="Haag E.S."/>
        </authorList>
    </citation>
    <scope>NUCLEOTIDE SEQUENCE [LARGE SCALE GENOMIC DNA]</scope>
    <source>
        <strain evidence="2 3">AF16</strain>
    </source>
</reference>
<dbReference type="AlphaFoldDB" id="A8X4Z6"/>